<reference evidence="6 7" key="2">
    <citation type="journal article" date="2012" name="J. Bacteriol.">
        <title>Complete genome sequences of Desulfosporosinus orientis DSM765T, Desulfosporosinus youngiae DSM17734T, Desulfosporosinus meridiei DSM13257T, and Desulfosporosinus acidiphilus DSM22704T.</title>
        <authorList>
            <person name="Pester M."/>
            <person name="Brambilla E."/>
            <person name="Alazard D."/>
            <person name="Rattei T."/>
            <person name="Weinmaier T."/>
            <person name="Han J."/>
            <person name="Lucas S."/>
            <person name="Lapidus A."/>
            <person name="Cheng J.F."/>
            <person name="Goodwin L."/>
            <person name="Pitluck S."/>
            <person name="Peters L."/>
            <person name="Ovchinnikova G."/>
            <person name="Teshima H."/>
            <person name="Detter J.C."/>
            <person name="Han C.S."/>
            <person name="Tapia R."/>
            <person name="Land M.L."/>
            <person name="Hauser L."/>
            <person name="Kyrpides N.C."/>
            <person name="Ivanova N.N."/>
            <person name="Pagani I."/>
            <person name="Huntmann M."/>
            <person name="Wei C.L."/>
            <person name="Davenport K.W."/>
            <person name="Daligault H."/>
            <person name="Chain P.S."/>
            <person name="Chen A."/>
            <person name="Mavromatis K."/>
            <person name="Markowitz V."/>
            <person name="Szeto E."/>
            <person name="Mikhailova N."/>
            <person name="Pati A."/>
            <person name="Wagner M."/>
            <person name="Woyke T."/>
            <person name="Ollivier B."/>
            <person name="Klenk H.P."/>
            <person name="Spring S."/>
            <person name="Loy A."/>
        </authorList>
    </citation>
    <scope>NUCLEOTIDE SEQUENCE [LARGE SCALE GENOMIC DNA]</scope>
    <source>
        <strain evidence="7">ATCC 19365 / DSM 765 / NCIMB 8382 / VKM B-1628</strain>
    </source>
</reference>
<feature type="domain" description="Leucine-binding protein" evidence="5">
    <location>
        <begin position="64"/>
        <end position="390"/>
    </location>
</feature>
<dbReference type="EMBL" id="CP003108">
    <property type="protein sequence ID" value="AET70476.1"/>
    <property type="molecule type" value="Genomic_DNA"/>
</dbReference>
<name>G7WJN9_DESOD</name>
<evidence type="ECO:0000256" key="1">
    <source>
        <dbReference type="ARBA" id="ARBA00010062"/>
    </source>
</evidence>
<evidence type="ECO:0000256" key="4">
    <source>
        <dbReference type="ARBA" id="ARBA00022970"/>
    </source>
</evidence>
<dbReference type="Pfam" id="PF13458">
    <property type="entry name" value="Peripla_BP_6"/>
    <property type="match status" value="1"/>
</dbReference>
<proteinExistence type="inferred from homology"/>
<dbReference type="GO" id="GO:0006865">
    <property type="term" value="P:amino acid transport"/>
    <property type="evidence" value="ECO:0007669"/>
    <property type="project" value="UniProtKB-KW"/>
</dbReference>
<sequence length="406" mass="43098">MTNSYVYYKTHHNKEGVITTMKKGLTKWFTGMMIGALLLTTAGCGAGSAPAESSGSGSDAGGTAKIGVIAYLTGGGAAYGQAQKEGLELAKDEINAQGKVKIELIYEDSRGDKTEAINAANKLINKDNVVGIIGPTLSGSMFAVGPIANQSGVPIMGTSTTAEGITDIGDYVFRNALPESSAVPQAVKAAVEKYGLKKVAMMYSSNNDWAVSGFKTMEQALKDNGVEILATETFADKDTDFSAQLTKIASLKPDAVMVSSLYQEASLVLKKAREIGIDVPFVGTNGFNSPELIKIAGDAANGAIVASPWYPGKDNEKVQKFVTDYKAKYDKVPDQFAAQSYDALYIYASALEQAGSTTDRTKLRDGLAAIKDFQGVTGKFAFDDKRNPLMDATVLIIKDGQFTELK</sequence>
<evidence type="ECO:0000313" key="6">
    <source>
        <dbReference type="EMBL" id="AET70476.1"/>
    </source>
</evidence>
<dbReference type="eggNOG" id="COG0683">
    <property type="taxonomic scope" value="Bacteria"/>
</dbReference>
<evidence type="ECO:0000259" key="5">
    <source>
        <dbReference type="Pfam" id="PF13458"/>
    </source>
</evidence>
<reference evidence="7" key="1">
    <citation type="submission" date="2011-11" db="EMBL/GenBank/DDBJ databases">
        <title>Complete sequence of Desulfosporosinus orientis DSM 765.</title>
        <authorList>
            <person name="Lucas S."/>
            <person name="Han J."/>
            <person name="Lapidus A."/>
            <person name="Cheng J.-F."/>
            <person name="Goodwin L."/>
            <person name="Pitluck S."/>
            <person name="Peters L."/>
            <person name="Ovchinnikova G."/>
            <person name="Teshima H."/>
            <person name="Detter J.C."/>
            <person name="Han C."/>
            <person name="Tapia R."/>
            <person name="Land M."/>
            <person name="Hauser L."/>
            <person name="Kyrpides N."/>
            <person name="Ivanova N."/>
            <person name="Pagani I."/>
            <person name="Pester M."/>
            <person name="Spring S."/>
            <person name="Ollivier B."/>
            <person name="Rattei T."/>
            <person name="Klenk H.-P."/>
            <person name="Wagner M."/>
            <person name="Loy A."/>
            <person name="Woyke T."/>
        </authorList>
    </citation>
    <scope>NUCLEOTIDE SEQUENCE [LARGE SCALE GENOMIC DNA]</scope>
    <source>
        <strain evidence="7">ATCC 19365 / DSM 765 / NCIMB 8382 / VKM B-1628</strain>
    </source>
</reference>
<evidence type="ECO:0000256" key="2">
    <source>
        <dbReference type="ARBA" id="ARBA00022448"/>
    </source>
</evidence>
<organism evidence="6 7">
    <name type="scientific">Desulfosporosinus orientis (strain ATCC 19365 / DSM 765 / NCIMB 8382 / VKM B-1628 / Singapore I)</name>
    <name type="common">Desulfotomaculum orientis</name>
    <dbReference type="NCBI Taxonomy" id="768706"/>
    <lineage>
        <taxon>Bacteria</taxon>
        <taxon>Bacillati</taxon>
        <taxon>Bacillota</taxon>
        <taxon>Clostridia</taxon>
        <taxon>Eubacteriales</taxon>
        <taxon>Desulfitobacteriaceae</taxon>
        <taxon>Desulfosporosinus</taxon>
    </lineage>
</organism>
<dbReference type="PANTHER" id="PTHR30483:SF6">
    <property type="entry name" value="PERIPLASMIC BINDING PROTEIN OF ABC TRANSPORTER FOR NATURAL AMINO ACIDS"/>
    <property type="match status" value="1"/>
</dbReference>
<dbReference type="SUPFAM" id="SSF53822">
    <property type="entry name" value="Periplasmic binding protein-like I"/>
    <property type="match status" value="1"/>
</dbReference>
<dbReference type="STRING" id="768706.Desor_5085"/>
<keyword evidence="4" id="KW-0029">Amino-acid transport</keyword>
<keyword evidence="3" id="KW-0732">Signal</keyword>
<keyword evidence="2" id="KW-0813">Transport</keyword>
<dbReference type="PRINTS" id="PR00337">
    <property type="entry name" value="LEUILEVALBP"/>
</dbReference>
<dbReference type="InterPro" id="IPR028082">
    <property type="entry name" value="Peripla_BP_I"/>
</dbReference>
<dbReference type="PANTHER" id="PTHR30483">
    <property type="entry name" value="LEUCINE-SPECIFIC-BINDING PROTEIN"/>
    <property type="match status" value="1"/>
</dbReference>
<evidence type="ECO:0000313" key="7">
    <source>
        <dbReference type="Proteomes" id="UP000006346"/>
    </source>
</evidence>
<keyword evidence="7" id="KW-1185">Reference proteome</keyword>
<comment type="similarity">
    <text evidence="1">Belongs to the leucine-binding protein family.</text>
</comment>
<dbReference type="Proteomes" id="UP000006346">
    <property type="component" value="Chromosome"/>
</dbReference>
<dbReference type="InterPro" id="IPR000709">
    <property type="entry name" value="Leu_Ile_Val-bd"/>
</dbReference>
<accession>G7WJN9</accession>
<dbReference type="KEGG" id="dor:Desor_5085"/>
<gene>
    <name evidence="6" type="ordered locus">Desor_5085</name>
</gene>
<dbReference type="InterPro" id="IPR051010">
    <property type="entry name" value="BCAA_transport"/>
</dbReference>
<dbReference type="InterPro" id="IPR028081">
    <property type="entry name" value="Leu-bd"/>
</dbReference>
<dbReference type="HOGENOM" id="CLU_027128_6_2_9"/>
<dbReference type="CDD" id="cd06348">
    <property type="entry name" value="PBP1_ABC_HAAT-like"/>
    <property type="match status" value="1"/>
</dbReference>
<evidence type="ECO:0000256" key="3">
    <source>
        <dbReference type="ARBA" id="ARBA00022729"/>
    </source>
</evidence>
<dbReference type="Gene3D" id="3.40.50.2300">
    <property type="match status" value="2"/>
</dbReference>
<dbReference type="PATRIC" id="fig|768706.3.peg.5179"/>
<dbReference type="AlphaFoldDB" id="G7WJN9"/>
<protein>
    <submittedName>
        <fullName evidence="6">ABC-type branched-chain amino acid transport system, periplasmic component</fullName>
    </submittedName>
</protein>